<dbReference type="InterPro" id="IPR017946">
    <property type="entry name" value="PLC-like_Pdiesterase_TIM-brl"/>
</dbReference>
<dbReference type="GO" id="GO:0008081">
    <property type="term" value="F:phosphoric diester hydrolase activity"/>
    <property type="evidence" value="ECO:0007669"/>
    <property type="project" value="InterPro"/>
</dbReference>
<dbReference type="Pfam" id="PF03009">
    <property type="entry name" value="GDPD"/>
    <property type="match status" value="1"/>
</dbReference>
<dbReference type="PANTHER" id="PTHR46211:SF8">
    <property type="entry name" value="PHOSPHODIESTERASE"/>
    <property type="match status" value="1"/>
</dbReference>
<feature type="transmembrane region" description="Helical" evidence="1">
    <location>
        <begin position="132"/>
        <end position="154"/>
    </location>
</feature>
<sequence>MRAFLTDVFHHGKVKFKLVQFNFITLLIFEALYTLIGSLVIYPGSLFLFNKAMSLLGFPFLSDTNIGLVLTNPLGLLALLLFILVLGFYGLFELTTLIVLFNESHFQRPVRLIPLCKKGVERALRIVKPRNFPLIIFVLIIIPFTEFSLASSFVNEVKIPEFIMANIFASPLWTLSYFILLIGLFLLVMWGIFSIHYFTLEDQSFIQAIKKSRTLIKGHFWHTTFWVAFWNAAILLLLAMLFGILEVVAFFVLGQILYDTLAVSIFIGFFGFFVSAIFTTFQLIETAITFALVSMFYYDYSQRAQCDVSSTALIETKKNLNKTDKPRKKLFIGLSMLIIFLIIAVDTYFIYTNFDDTFNSHFVEGPKITAQSSPSASASKNSLSALQKAIDDGADYVQINVVQSQDGVIVVAEPTIKGPSGELINIWETDVAALKNADVLTLSDVILFCKDKINLNIQLNPTGHETSLVESTIAVINQTNYRDGCILASQNYPVLEQAAGVDPQIRRTYVTSMAMGDIQTLPVNALSVEASFIGPKIVTAIHGENKEIFAWTVNSEESVTEMIHLGVDNIITQDVSAVKDVIHQNTEPRDLIQQLNDFLFKDIE</sequence>
<feature type="transmembrane region" description="Helical" evidence="1">
    <location>
        <begin position="265"/>
        <end position="293"/>
    </location>
</feature>
<dbReference type="GO" id="GO:0006629">
    <property type="term" value="P:lipid metabolic process"/>
    <property type="evidence" value="ECO:0007669"/>
    <property type="project" value="InterPro"/>
</dbReference>
<evidence type="ECO:0000313" key="3">
    <source>
        <dbReference type="EMBL" id="KNZ40548.1"/>
    </source>
</evidence>
<name>A0A0L6TWA6_9FIRM</name>
<proteinExistence type="predicted"/>
<dbReference type="PROSITE" id="PS51704">
    <property type="entry name" value="GP_PDE"/>
    <property type="match status" value="1"/>
</dbReference>
<comment type="caution">
    <text evidence="3">The sequence shown here is derived from an EMBL/GenBank/DDBJ whole genome shotgun (WGS) entry which is preliminary data.</text>
</comment>
<keyword evidence="1" id="KW-0472">Membrane</keyword>
<accession>A0A0L6TWA6</accession>
<feature type="transmembrane region" description="Helical" evidence="1">
    <location>
        <begin position="21"/>
        <end position="42"/>
    </location>
</feature>
<dbReference type="SUPFAM" id="SSF51695">
    <property type="entry name" value="PLC-like phosphodiesterases"/>
    <property type="match status" value="1"/>
</dbReference>
<dbReference type="PANTHER" id="PTHR46211">
    <property type="entry name" value="GLYCEROPHOSPHORYL DIESTER PHOSPHODIESTERASE"/>
    <property type="match status" value="1"/>
</dbReference>
<evidence type="ECO:0000313" key="4">
    <source>
        <dbReference type="Proteomes" id="UP000036873"/>
    </source>
</evidence>
<dbReference type="RefSeq" id="WP_050741581.1">
    <property type="nucleotide sequence ID" value="NZ_LGYO01000052.1"/>
</dbReference>
<feature type="transmembrane region" description="Helical" evidence="1">
    <location>
        <begin position="174"/>
        <end position="199"/>
    </location>
</feature>
<dbReference type="OrthoDB" id="384721at2"/>
<dbReference type="EMBL" id="LGYO01000052">
    <property type="protein sequence ID" value="KNZ40548.1"/>
    <property type="molecule type" value="Genomic_DNA"/>
</dbReference>
<organism evidence="3 4">
    <name type="scientific">Acetobacterium bakii</name>
    <dbReference type="NCBI Taxonomy" id="52689"/>
    <lineage>
        <taxon>Bacteria</taxon>
        <taxon>Bacillati</taxon>
        <taxon>Bacillota</taxon>
        <taxon>Clostridia</taxon>
        <taxon>Eubacteriales</taxon>
        <taxon>Eubacteriaceae</taxon>
        <taxon>Acetobacterium</taxon>
    </lineage>
</organism>
<feature type="transmembrane region" description="Helical" evidence="1">
    <location>
        <begin position="220"/>
        <end position="253"/>
    </location>
</feature>
<feature type="domain" description="GP-PDE" evidence="2">
    <location>
        <begin position="366"/>
        <end position="582"/>
    </location>
</feature>
<reference evidence="4" key="1">
    <citation type="submission" date="2015-07" db="EMBL/GenBank/DDBJ databases">
        <title>Draft genome sequence of Acetobacterium bakii DSM 8293, a potential psychrophilic chemical producer through syngas fermentation.</title>
        <authorList>
            <person name="Song Y."/>
            <person name="Hwang S."/>
            <person name="Cho B.-K."/>
        </authorList>
    </citation>
    <scope>NUCLEOTIDE SEQUENCE [LARGE SCALE GENOMIC DNA]</scope>
    <source>
        <strain evidence="4">DSM 8239</strain>
    </source>
</reference>
<dbReference type="InterPro" id="IPR018476">
    <property type="entry name" value="GlyceroP-diester-Pdiesterase_M"/>
</dbReference>
<keyword evidence="4" id="KW-1185">Reference proteome</keyword>
<protein>
    <recommendedName>
        <fullName evidence="2">GP-PDE domain-containing protein</fullName>
    </recommendedName>
</protein>
<evidence type="ECO:0000259" key="2">
    <source>
        <dbReference type="PROSITE" id="PS51704"/>
    </source>
</evidence>
<feature type="transmembrane region" description="Helical" evidence="1">
    <location>
        <begin position="76"/>
        <end position="101"/>
    </location>
</feature>
<gene>
    <name evidence="3" type="ORF">AKG39_16950</name>
</gene>
<evidence type="ECO:0000256" key="1">
    <source>
        <dbReference type="SAM" id="Phobius"/>
    </source>
</evidence>
<dbReference type="STRING" id="52689.AKG39_16950"/>
<dbReference type="Pfam" id="PF10110">
    <property type="entry name" value="GPDPase_memb"/>
    <property type="match status" value="1"/>
</dbReference>
<keyword evidence="1" id="KW-1133">Transmembrane helix</keyword>
<feature type="transmembrane region" description="Helical" evidence="1">
    <location>
        <begin position="330"/>
        <end position="351"/>
    </location>
</feature>
<dbReference type="Gene3D" id="3.20.20.190">
    <property type="entry name" value="Phosphatidylinositol (PI) phosphodiesterase"/>
    <property type="match status" value="1"/>
</dbReference>
<dbReference type="InterPro" id="IPR030395">
    <property type="entry name" value="GP_PDE_dom"/>
</dbReference>
<dbReference type="AlphaFoldDB" id="A0A0L6TWA6"/>
<dbReference type="Proteomes" id="UP000036873">
    <property type="component" value="Unassembled WGS sequence"/>
</dbReference>
<keyword evidence="1" id="KW-0812">Transmembrane</keyword>